<dbReference type="STRING" id="1314773.A0A3N2PRD1"/>
<dbReference type="AlphaFoldDB" id="A0A3N2PRD1"/>
<name>A0A3N2PRD1_SODAK</name>
<evidence type="ECO:0000313" key="1">
    <source>
        <dbReference type="EMBL" id="ROT37071.1"/>
    </source>
</evidence>
<evidence type="ECO:0000313" key="2">
    <source>
        <dbReference type="Proteomes" id="UP000272025"/>
    </source>
</evidence>
<accession>A0A3N2PRD1</accession>
<dbReference type="GeneID" id="39576698"/>
<protein>
    <submittedName>
        <fullName evidence="1">Uncharacterized protein</fullName>
    </submittedName>
</protein>
<dbReference type="EMBL" id="ML119057">
    <property type="protein sequence ID" value="ROT37071.1"/>
    <property type="molecule type" value="Genomic_DNA"/>
</dbReference>
<keyword evidence="2" id="KW-1185">Reference proteome</keyword>
<gene>
    <name evidence="1" type="ORF">SODALDRAFT_280153</name>
</gene>
<dbReference type="RefSeq" id="XP_028464877.1">
    <property type="nucleotide sequence ID" value="XM_028608220.1"/>
</dbReference>
<organism evidence="1 2">
    <name type="scientific">Sodiomyces alkalinus (strain CBS 110278 / VKM F-3762 / F11)</name>
    <name type="common">Alkaliphilic filamentous fungus</name>
    <dbReference type="NCBI Taxonomy" id="1314773"/>
    <lineage>
        <taxon>Eukaryota</taxon>
        <taxon>Fungi</taxon>
        <taxon>Dikarya</taxon>
        <taxon>Ascomycota</taxon>
        <taxon>Pezizomycotina</taxon>
        <taxon>Sordariomycetes</taxon>
        <taxon>Hypocreomycetidae</taxon>
        <taxon>Glomerellales</taxon>
        <taxon>Plectosphaerellaceae</taxon>
        <taxon>Sodiomyces</taxon>
    </lineage>
</organism>
<dbReference type="Proteomes" id="UP000272025">
    <property type="component" value="Unassembled WGS sequence"/>
</dbReference>
<dbReference type="OrthoDB" id="4664297at2759"/>
<dbReference type="Gene3D" id="2.60.40.2970">
    <property type="match status" value="1"/>
</dbReference>
<proteinExistence type="predicted"/>
<reference evidence="1 2" key="1">
    <citation type="journal article" date="2018" name="Mol. Ecol.">
        <title>The obligate alkalophilic soda-lake fungus Sodiomyces alkalinus has shifted to a protein diet.</title>
        <authorList>
            <person name="Grum-Grzhimaylo A.A."/>
            <person name="Falkoski D.L."/>
            <person name="van den Heuvel J."/>
            <person name="Valero-Jimenez C.A."/>
            <person name="Min B."/>
            <person name="Choi I.G."/>
            <person name="Lipzen A."/>
            <person name="Daum C.G."/>
            <person name="Aanen D.K."/>
            <person name="Tsang A."/>
            <person name="Henrissat B."/>
            <person name="Bilanenko E.N."/>
            <person name="de Vries R.P."/>
            <person name="van Kan J.A.L."/>
            <person name="Grigoriev I.V."/>
            <person name="Debets A.J.M."/>
        </authorList>
    </citation>
    <scope>NUCLEOTIDE SEQUENCE [LARGE SCALE GENOMIC DNA]</scope>
    <source>
        <strain evidence="1 2">F11</strain>
    </source>
</reference>
<sequence length="163" mass="17895">MPNDVLSHLAVHIRQTATTPPTLALDVTNNSPDTSLTILTWESPLDPAALPLGLFAITPDGARQPLDIPTIQIRRVMPPPRDSFVTLKPGETRTQEHVLREEIVPPADLGPNPKVAVRGTWMGVWTIPVEELTPGRLDNMYTDEERLSGPFEAGPFEVTVHEA</sequence>